<accession>A0A845UXV4</accession>
<comment type="caution">
    <text evidence="1">The sequence shown here is derived from an EMBL/GenBank/DDBJ whole genome shotgun (WGS) entry which is preliminary data.</text>
</comment>
<dbReference type="AlphaFoldDB" id="A0A845UXV4"/>
<evidence type="ECO:0000313" key="1">
    <source>
        <dbReference type="EMBL" id="NDY96257.1"/>
    </source>
</evidence>
<organism evidence="1 2">
    <name type="scientific">Wenzhouxiangella limi</name>
    <dbReference type="NCBI Taxonomy" id="2707351"/>
    <lineage>
        <taxon>Bacteria</taxon>
        <taxon>Pseudomonadati</taxon>
        <taxon>Pseudomonadota</taxon>
        <taxon>Gammaproteobacteria</taxon>
        <taxon>Chromatiales</taxon>
        <taxon>Wenzhouxiangellaceae</taxon>
        <taxon>Wenzhouxiangella</taxon>
    </lineage>
</organism>
<protein>
    <submittedName>
        <fullName evidence="1">Uncharacterized protein</fullName>
    </submittedName>
</protein>
<evidence type="ECO:0000313" key="2">
    <source>
        <dbReference type="Proteomes" id="UP000484885"/>
    </source>
</evidence>
<dbReference type="RefSeq" id="WP_164211624.1">
    <property type="nucleotide sequence ID" value="NZ_JAAGSC010000041.1"/>
</dbReference>
<dbReference type="Proteomes" id="UP000484885">
    <property type="component" value="Unassembled WGS sequence"/>
</dbReference>
<keyword evidence="2" id="KW-1185">Reference proteome</keyword>
<dbReference type="InterPro" id="IPR019292">
    <property type="entry name" value="McrC"/>
</dbReference>
<proteinExistence type="predicted"/>
<name>A0A845UXV4_9GAMM</name>
<dbReference type="Pfam" id="PF10117">
    <property type="entry name" value="McrBC"/>
    <property type="match status" value="1"/>
</dbReference>
<sequence length="220" mass="24140">MDPQLGGYVLEKNALASSFRYHQIVLSGQHPRSPSRETCKTECRWSEGTSQIVEKGTLQGVANNTASVLRPIARQRGLRLVEQGPRRYLGHDEAGRGRVLMRPDIALLDVDGRPMAILDTKWKRLETQNPLSGLSSADLYQMASYSASYHCRKVALLYPEQIALTMNQGHKIRLKGALSAELLVLSTPIDLAPTPSTCQTITNALMPSKKAATPQTVGGF</sequence>
<gene>
    <name evidence="1" type="ORF">G3I74_10990</name>
</gene>
<reference evidence="1 2" key="1">
    <citation type="submission" date="2020-02" db="EMBL/GenBank/DDBJ databases">
        <authorList>
            <person name="Zhang X.-Y."/>
        </authorList>
    </citation>
    <scope>NUCLEOTIDE SEQUENCE [LARGE SCALE GENOMIC DNA]</scope>
    <source>
        <strain evidence="1 2">C33</strain>
    </source>
</reference>
<dbReference type="EMBL" id="JAAGSC010000041">
    <property type="protein sequence ID" value="NDY96257.1"/>
    <property type="molecule type" value="Genomic_DNA"/>
</dbReference>